<keyword evidence="5 12" id="KW-0479">Metal-binding</keyword>
<dbReference type="GO" id="GO:0006509">
    <property type="term" value="P:membrane protein ectodomain proteolysis"/>
    <property type="evidence" value="ECO:0007669"/>
    <property type="project" value="TreeGrafter"/>
</dbReference>
<feature type="binding site" evidence="12">
    <location>
        <position position="550"/>
    </location>
    <ligand>
        <name>Zn(2+)</name>
        <dbReference type="ChEBI" id="CHEBI:29105"/>
        <note>catalytic</note>
    </ligand>
</feature>
<comment type="subcellular location">
    <subcellularLocation>
        <location evidence="2">Membrane</location>
    </subcellularLocation>
</comment>
<dbReference type="AlphaFoldDB" id="A0A3R7QXP8"/>
<evidence type="ECO:0000256" key="4">
    <source>
        <dbReference type="ARBA" id="ARBA00022692"/>
    </source>
</evidence>
<feature type="transmembrane region" description="Helical" evidence="14">
    <location>
        <begin position="729"/>
        <end position="751"/>
    </location>
</feature>
<protein>
    <submittedName>
        <fullName evidence="16">ADAM17 protein</fullName>
    </submittedName>
</protein>
<dbReference type="PROSITE" id="PS50215">
    <property type="entry name" value="ADAM_MEPRO"/>
    <property type="match status" value="1"/>
</dbReference>
<keyword evidence="9" id="KW-0482">Metalloprotease</keyword>
<dbReference type="CDD" id="cd04270">
    <property type="entry name" value="ZnMc_TACE_like"/>
    <property type="match status" value="1"/>
</dbReference>
<evidence type="ECO:0000256" key="14">
    <source>
        <dbReference type="SAM" id="Phobius"/>
    </source>
</evidence>
<dbReference type="PANTHER" id="PTHR45702:SF6">
    <property type="entry name" value="DISINTEGRIN AND METALLOPROTEINASE DOMAIN-CONTAINING PROTEIN 17"/>
    <property type="match status" value="1"/>
</dbReference>
<evidence type="ECO:0000256" key="5">
    <source>
        <dbReference type="ARBA" id="ARBA00022723"/>
    </source>
</evidence>
<dbReference type="SUPFAM" id="SSF55486">
    <property type="entry name" value="Metalloproteases ('zincins'), catalytic domain"/>
    <property type="match status" value="1"/>
</dbReference>
<reference evidence="16 17" key="2">
    <citation type="submission" date="2019-01" db="EMBL/GenBank/DDBJ databases">
        <title>The decoding of complex shrimp genome reveals the adaptation for benthos swimmer, frequently molting mechanism and breeding impact on genome.</title>
        <authorList>
            <person name="Sun Y."/>
            <person name="Gao Y."/>
            <person name="Yu Y."/>
        </authorList>
    </citation>
    <scope>NUCLEOTIDE SEQUENCE [LARGE SCALE GENOMIC DNA]</scope>
    <source>
        <tissue evidence="16">Muscle</tissue>
    </source>
</reference>
<dbReference type="InterPro" id="IPR034025">
    <property type="entry name" value="ADAM10_ADAM17"/>
</dbReference>
<keyword evidence="7 12" id="KW-0862">Zinc</keyword>
<keyword evidence="3" id="KW-0645">Protease</keyword>
<keyword evidence="8 14" id="KW-1133">Transmembrane helix</keyword>
<dbReference type="GO" id="GO:0007219">
    <property type="term" value="P:Notch signaling pathway"/>
    <property type="evidence" value="ECO:0007669"/>
    <property type="project" value="TreeGrafter"/>
</dbReference>
<dbReference type="GO" id="GO:0046872">
    <property type="term" value="F:metal ion binding"/>
    <property type="evidence" value="ECO:0007669"/>
    <property type="project" value="UniProtKB-KW"/>
</dbReference>
<comment type="caution">
    <text evidence="12">Lacks conserved residue(s) required for the propagation of feature annotation.</text>
</comment>
<dbReference type="Gene3D" id="4.10.70.30">
    <property type="match status" value="1"/>
</dbReference>
<dbReference type="EMBL" id="QCYY01000856">
    <property type="protein sequence ID" value="ROT82224.1"/>
    <property type="molecule type" value="Genomic_DNA"/>
</dbReference>
<organism evidence="16 17">
    <name type="scientific">Penaeus vannamei</name>
    <name type="common">Whiteleg shrimp</name>
    <name type="synonym">Litopenaeus vannamei</name>
    <dbReference type="NCBI Taxonomy" id="6689"/>
    <lineage>
        <taxon>Eukaryota</taxon>
        <taxon>Metazoa</taxon>
        <taxon>Ecdysozoa</taxon>
        <taxon>Arthropoda</taxon>
        <taxon>Crustacea</taxon>
        <taxon>Multicrustacea</taxon>
        <taxon>Malacostraca</taxon>
        <taxon>Eumalacostraca</taxon>
        <taxon>Eucarida</taxon>
        <taxon>Decapoda</taxon>
        <taxon>Dendrobranchiata</taxon>
        <taxon>Penaeoidea</taxon>
        <taxon>Penaeidae</taxon>
        <taxon>Penaeus</taxon>
    </lineage>
</organism>
<evidence type="ECO:0000256" key="12">
    <source>
        <dbReference type="PROSITE-ProRule" id="PRU00276"/>
    </source>
</evidence>
<dbReference type="Pfam" id="PF16698">
    <property type="entry name" value="ADAM17_MPD"/>
    <property type="match status" value="1"/>
</dbReference>
<gene>
    <name evidence="16" type="ORF">C7M84_024606</name>
</gene>
<dbReference type="PANTHER" id="PTHR45702">
    <property type="entry name" value="ADAM10/ADAM17 METALLOPEPTIDASE FAMILY MEMBER"/>
    <property type="match status" value="1"/>
</dbReference>
<dbReference type="OrthoDB" id="2131567at2759"/>
<feature type="domain" description="Peptidase M12B" evidence="15">
    <location>
        <begin position="374"/>
        <end position="618"/>
    </location>
</feature>
<dbReference type="InterPro" id="IPR024079">
    <property type="entry name" value="MetalloPept_cat_dom_sf"/>
</dbReference>
<dbReference type="InterPro" id="IPR051489">
    <property type="entry name" value="ADAM_Metalloproteinase"/>
</dbReference>
<keyword evidence="6" id="KW-0378">Hydrolase</keyword>
<evidence type="ECO:0000256" key="6">
    <source>
        <dbReference type="ARBA" id="ARBA00022801"/>
    </source>
</evidence>
<dbReference type="CDD" id="cd14246">
    <property type="entry name" value="ADAM17_MPD"/>
    <property type="match status" value="1"/>
</dbReference>
<dbReference type="PRINTS" id="PR01217">
    <property type="entry name" value="PRICHEXTENSN"/>
</dbReference>
<dbReference type="STRING" id="6689.A0A3R7QXP8"/>
<feature type="region of interest" description="Disordered" evidence="13">
    <location>
        <begin position="1"/>
        <end position="105"/>
    </location>
</feature>
<dbReference type="GO" id="GO:0004222">
    <property type="term" value="F:metalloendopeptidase activity"/>
    <property type="evidence" value="ECO:0007669"/>
    <property type="project" value="InterPro"/>
</dbReference>
<reference evidence="16 17" key="1">
    <citation type="submission" date="2018-04" db="EMBL/GenBank/DDBJ databases">
        <authorList>
            <person name="Zhang X."/>
            <person name="Yuan J."/>
            <person name="Li F."/>
            <person name="Xiang J."/>
        </authorList>
    </citation>
    <scope>NUCLEOTIDE SEQUENCE [LARGE SCALE GENOMIC DNA]</scope>
    <source>
        <tissue evidence="16">Muscle</tissue>
    </source>
</reference>
<accession>A0A3R7QXP8</accession>
<dbReference type="InterPro" id="IPR032029">
    <property type="entry name" value="ADAM17_MPD"/>
</dbReference>
<comment type="caution">
    <text evidence="16">The sequence shown here is derived from an EMBL/GenBank/DDBJ whole genome shotgun (WGS) entry which is preliminary data.</text>
</comment>
<evidence type="ECO:0000256" key="2">
    <source>
        <dbReference type="ARBA" id="ARBA00004370"/>
    </source>
</evidence>
<evidence type="ECO:0000256" key="11">
    <source>
        <dbReference type="ARBA" id="ARBA00023157"/>
    </source>
</evidence>
<name>A0A3R7QXP8_PENVA</name>
<feature type="binding site" evidence="12">
    <location>
        <position position="554"/>
    </location>
    <ligand>
        <name>Zn(2+)</name>
        <dbReference type="ChEBI" id="CHEBI:29105"/>
        <note>catalytic</note>
    </ligand>
</feature>
<keyword evidence="4 14" id="KW-0812">Transmembrane</keyword>
<evidence type="ECO:0000256" key="10">
    <source>
        <dbReference type="ARBA" id="ARBA00023136"/>
    </source>
</evidence>
<feature type="compositionally biased region" description="Pro residues" evidence="13">
    <location>
        <begin position="70"/>
        <end position="79"/>
    </location>
</feature>
<evidence type="ECO:0000313" key="17">
    <source>
        <dbReference type="Proteomes" id="UP000283509"/>
    </source>
</evidence>
<dbReference type="FunFam" id="3.40.390.10:FF:000017">
    <property type="entry name" value="Disintegrin and metalloproteinase domain-containing protein 17"/>
    <property type="match status" value="1"/>
</dbReference>
<dbReference type="GO" id="GO:0005886">
    <property type="term" value="C:plasma membrane"/>
    <property type="evidence" value="ECO:0007669"/>
    <property type="project" value="TreeGrafter"/>
</dbReference>
<evidence type="ECO:0000313" key="16">
    <source>
        <dbReference type="EMBL" id="ROT82224.1"/>
    </source>
</evidence>
<evidence type="ECO:0000256" key="3">
    <source>
        <dbReference type="ARBA" id="ARBA00022670"/>
    </source>
</evidence>
<feature type="binding site" evidence="12">
    <location>
        <position position="560"/>
    </location>
    <ligand>
        <name>Zn(2+)</name>
        <dbReference type="ChEBI" id="CHEBI:29105"/>
        <note>catalytic</note>
    </ligand>
</feature>
<dbReference type="Gene3D" id="3.40.390.10">
    <property type="entry name" value="Collagenase (Catalytic Domain)"/>
    <property type="match status" value="1"/>
</dbReference>
<feature type="compositionally biased region" description="Pro residues" evidence="13">
    <location>
        <begin position="86"/>
        <end position="105"/>
    </location>
</feature>
<feature type="compositionally biased region" description="Pro residues" evidence="13">
    <location>
        <begin position="1"/>
        <end position="61"/>
    </location>
</feature>
<evidence type="ECO:0000256" key="1">
    <source>
        <dbReference type="ARBA" id="ARBA00001947"/>
    </source>
</evidence>
<evidence type="ECO:0000256" key="7">
    <source>
        <dbReference type="ARBA" id="ARBA00022833"/>
    </source>
</evidence>
<comment type="cofactor">
    <cofactor evidence="1">
        <name>Zn(2+)</name>
        <dbReference type="ChEBI" id="CHEBI:29105"/>
    </cofactor>
</comment>
<keyword evidence="10 14" id="KW-0472">Membrane</keyword>
<evidence type="ECO:0000256" key="8">
    <source>
        <dbReference type="ARBA" id="ARBA00022989"/>
    </source>
</evidence>
<evidence type="ECO:0000259" key="15">
    <source>
        <dbReference type="PROSITE" id="PS50215"/>
    </source>
</evidence>
<keyword evidence="11" id="KW-1015">Disulfide bond</keyword>
<dbReference type="Proteomes" id="UP000283509">
    <property type="component" value="Unassembled WGS sequence"/>
</dbReference>
<keyword evidence="17" id="KW-1185">Reference proteome</keyword>
<dbReference type="Pfam" id="PF13688">
    <property type="entry name" value="Reprolysin_5"/>
    <property type="match status" value="1"/>
</dbReference>
<feature type="active site" evidence="12">
    <location>
        <position position="551"/>
    </location>
</feature>
<dbReference type="InterPro" id="IPR001590">
    <property type="entry name" value="Peptidase_M12B"/>
</dbReference>
<evidence type="ECO:0000256" key="13">
    <source>
        <dbReference type="SAM" id="MobiDB-lite"/>
    </source>
</evidence>
<sequence length="809" mass="91138">MMAPPPPPPLTPLPGPPLPAPAPLPRPPPPPPPPPPLPRWPPPPPTAPRPTLLPPPPPASPCPILSLTPRTPPTPPLTPPLSGRTAPPPMAPASSPPSPSPPIPRPMLWGRLLAAALTSVRRTHEDPVGDFPAFCTAFPKDRITLAISGRGGLFKTYPKHPNLRYYEVIDSSAFNHHIVKRGIKESNHRFNKIKEVQFSALGRDFRLILNPRKGLLHSQFKAYAIDGKGNEKIIHVDHENFYEGRVFGEKTSDVSAHLEDGVMTATINTPDDTYHIEPSWRHLPDSREDSMIVYRGSDVKYSWEDNHPSLKGHKLCDYVKEGNETETDDEGEEWIEGYEPPDGIIPENLPEDHGPKRRVKRQQAEPYNFNGDKTRCPLLLVADYRFFREMGGSNYKTTVNYLINLIDRVDKIYENTVWRDGVDTADFSGMGFVIKKILVHQEWSPVGSNQVHYNMERSSWDVRNLLEVFSREYSHKDYCLAHLFTDIKFEGGILGLAYVGSPRRNSVGGICTPEYFKNGHTLYLNSGLSSSRNHYGQRVITREADLVTAHEFGHNWGSEHDPDRPECSPSASQGGSYLMYTYSVSGYDINNKRFSPCSLRAIRAVLVAKSSRCFTEPEESYCGNQRVEGQEECDAGLGSCLPYCETQEMQSCMCDTIDDACKRCCRKTLNDTCFPVTPLDILPDGTPCIHGFCNKGKCEKTVQDVVERFWDIIEDININTVLMFLRDNIVGTVIIISVIIWVPASCIFSYVDRRRQEDYRKQCEEYRAFVERWKRRTAAHGFPKPKVATTSFMDVVDDATKSLLTRPTE</sequence>
<proteinExistence type="predicted"/>
<evidence type="ECO:0000256" key="9">
    <source>
        <dbReference type="ARBA" id="ARBA00023049"/>
    </source>
</evidence>